<dbReference type="HOGENOM" id="CLU_170700_0_0_1"/>
<dbReference type="AlphaFoldDB" id="Q23YI0"/>
<proteinExistence type="predicted"/>
<dbReference type="EMBL" id="GG662577">
    <property type="protein sequence ID" value="EAS01592.1"/>
    <property type="molecule type" value="Genomic_DNA"/>
</dbReference>
<evidence type="ECO:0000313" key="2">
    <source>
        <dbReference type="EMBL" id="EAS01592.1"/>
    </source>
</evidence>
<keyword evidence="1" id="KW-0732">Signal</keyword>
<sequence>MKTALILISIISLVSILTVNSLNKHQNLRSDDITCLNSTLDMGDLYIAVTNACQKSVTFKFSVSGSDSNETKQLDFETICLKQQETQRFELDFPKSYTIFSQIIKEQNDC</sequence>
<dbReference type="KEGG" id="tet:TTHERM_01183080"/>
<protein>
    <submittedName>
        <fullName evidence="2">Transmembrane protein, putative</fullName>
    </submittedName>
</protein>
<dbReference type="Proteomes" id="UP000009168">
    <property type="component" value="Unassembled WGS sequence"/>
</dbReference>
<feature type="chain" id="PRO_5004201999" evidence="1">
    <location>
        <begin position="22"/>
        <end position="110"/>
    </location>
</feature>
<dbReference type="RefSeq" id="XP_001021837.1">
    <property type="nucleotide sequence ID" value="XM_001021837.1"/>
</dbReference>
<name>Q23YI0_TETTS</name>
<accession>Q23YI0</accession>
<evidence type="ECO:0000313" key="3">
    <source>
        <dbReference type="Proteomes" id="UP000009168"/>
    </source>
</evidence>
<gene>
    <name evidence="2" type="ORF">TTHERM_01183080</name>
</gene>
<keyword evidence="2" id="KW-0472">Membrane</keyword>
<keyword evidence="3" id="KW-1185">Reference proteome</keyword>
<feature type="signal peptide" evidence="1">
    <location>
        <begin position="1"/>
        <end position="21"/>
    </location>
</feature>
<evidence type="ECO:0000256" key="1">
    <source>
        <dbReference type="SAM" id="SignalP"/>
    </source>
</evidence>
<reference evidence="3" key="1">
    <citation type="journal article" date="2006" name="PLoS Biol.">
        <title>Macronuclear genome sequence of the ciliate Tetrahymena thermophila, a model eukaryote.</title>
        <authorList>
            <person name="Eisen J.A."/>
            <person name="Coyne R.S."/>
            <person name="Wu M."/>
            <person name="Wu D."/>
            <person name="Thiagarajan M."/>
            <person name="Wortman J.R."/>
            <person name="Badger J.H."/>
            <person name="Ren Q."/>
            <person name="Amedeo P."/>
            <person name="Jones K.M."/>
            <person name="Tallon L.J."/>
            <person name="Delcher A.L."/>
            <person name="Salzberg S.L."/>
            <person name="Silva J.C."/>
            <person name="Haas B.J."/>
            <person name="Majoros W.H."/>
            <person name="Farzad M."/>
            <person name="Carlton J.M."/>
            <person name="Smith R.K. Jr."/>
            <person name="Garg J."/>
            <person name="Pearlman R.E."/>
            <person name="Karrer K.M."/>
            <person name="Sun L."/>
            <person name="Manning G."/>
            <person name="Elde N.C."/>
            <person name="Turkewitz A.P."/>
            <person name="Asai D.J."/>
            <person name="Wilkes D.E."/>
            <person name="Wang Y."/>
            <person name="Cai H."/>
            <person name="Collins K."/>
            <person name="Stewart B.A."/>
            <person name="Lee S.R."/>
            <person name="Wilamowska K."/>
            <person name="Weinberg Z."/>
            <person name="Ruzzo W.L."/>
            <person name="Wloga D."/>
            <person name="Gaertig J."/>
            <person name="Frankel J."/>
            <person name="Tsao C.-C."/>
            <person name="Gorovsky M.A."/>
            <person name="Keeling P.J."/>
            <person name="Waller R.F."/>
            <person name="Patron N.J."/>
            <person name="Cherry J.M."/>
            <person name="Stover N.A."/>
            <person name="Krieger C.J."/>
            <person name="del Toro C."/>
            <person name="Ryder H.F."/>
            <person name="Williamson S.C."/>
            <person name="Barbeau R.A."/>
            <person name="Hamilton E.P."/>
            <person name="Orias E."/>
        </authorList>
    </citation>
    <scope>NUCLEOTIDE SEQUENCE [LARGE SCALE GENOMIC DNA]</scope>
    <source>
        <strain evidence="3">SB210</strain>
    </source>
</reference>
<dbReference type="InParanoid" id="Q23YI0"/>
<dbReference type="GeneID" id="7841106"/>
<organism evidence="2 3">
    <name type="scientific">Tetrahymena thermophila (strain SB210)</name>
    <dbReference type="NCBI Taxonomy" id="312017"/>
    <lineage>
        <taxon>Eukaryota</taxon>
        <taxon>Sar</taxon>
        <taxon>Alveolata</taxon>
        <taxon>Ciliophora</taxon>
        <taxon>Intramacronucleata</taxon>
        <taxon>Oligohymenophorea</taxon>
        <taxon>Hymenostomatida</taxon>
        <taxon>Tetrahymenina</taxon>
        <taxon>Tetrahymenidae</taxon>
        <taxon>Tetrahymena</taxon>
    </lineage>
</organism>
<keyword evidence="2" id="KW-0812">Transmembrane</keyword>